<evidence type="ECO:0000256" key="9">
    <source>
        <dbReference type="ARBA" id="ARBA00023163"/>
    </source>
</evidence>
<dbReference type="PROSITE" id="PS50950">
    <property type="entry name" value="ZF_THAP"/>
    <property type="match status" value="1"/>
</dbReference>
<evidence type="ECO:0000256" key="1">
    <source>
        <dbReference type="ARBA" id="ARBA00004642"/>
    </source>
</evidence>
<dbReference type="AlphaFoldDB" id="A0A3B1K7Y0"/>
<keyword evidence="4 12" id="KW-0863">Zinc-finger</keyword>
<comment type="similarity">
    <text evidence="2 13">Belongs to the THAP1 family.</text>
</comment>
<dbReference type="PANTHER" id="PTHR46600">
    <property type="entry name" value="THAP DOMAIN-CONTAINING"/>
    <property type="match status" value="1"/>
</dbReference>
<keyword evidence="11 13" id="KW-0131">Cell cycle</keyword>
<dbReference type="GO" id="GO:0005654">
    <property type="term" value="C:nucleoplasm"/>
    <property type="evidence" value="ECO:0007669"/>
    <property type="project" value="UniProtKB-SubCell"/>
</dbReference>
<dbReference type="GO" id="GO:0001935">
    <property type="term" value="P:endothelial cell proliferation"/>
    <property type="evidence" value="ECO:0007669"/>
    <property type="project" value="UniProtKB-UniRule"/>
</dbReference>
<evidence type="ECO:0000256" key="7">
    <source>
        <dbReference type="ARBA" id="ARBA00023054"/>
    </source>
</evidence>
<feature type="domain" description="THAP-type" evidence="14">
    <location>
        <begin position="1"/>
        <end position="90"/>
    </location>
</feature>
<name>A0A3B1K7Y0_ASTMX</name>
<reference evidence="15" key="4">
    <citation type="submission" date="2025-09" db="UniProtKB">
        <authorList>
            <consortium name="Ensembl"/>
        </authorList>
    </citation>
    <scope>IDENTIFICATION</scope>
</reference>
<evidence type="ECO:0000256" key="8">
    <source>
        <dbReference type="ARBA" id="ARBA00023125"/>
    </source>
</evidence>
<comment type="subcellular location">
    <subcellularLocation>
        <location evidence="1 13">Nucleus</location>
        <location evidence="1 13">Nucleoplasm</location>
    </subcellularLocation>
</comment>
<evidence type="ECO:0000256" key="3">
    <source>
        <dbReference type="ARBA" id="ARBA00022723"/>
    </source>
</evidence>
<dbReference type="InterPro" id="IPR026516">
    <property type="entry name" value="THAP1/10"/>
</dbReference>
<dbReference type="Pfam" id="PF05485">
    <property type="entry name" value="THAP"/>
    <property type="match status" value="1"/>
</dbReference>
<dbReference type="GeneTree" id="ENSGT00940000176864"/>
<reference evidence="16" key="2">
    <citation type="journal article" date="2014" name="Nat. Commun.">
        <title>The cavefish genome reveals candidate genes for eye loss.</title>
        <authorList>
            <person name="McGaugh S.E."/>
            <person name="Gross J.B."/>
            <person name="Aken B."/>
            <person name="Blin M."/>
            <person name="Borowsky R."/>
            <person name="Chalopin D."/>
            <person name="Hinaux H."/>
            <person name="Jeffery W.R."/>
            <person name="Keene A."/>
            <person name="Ma L."/>
            <person name="Minx P."/>
            <person name="Murphy D."/>
            <person name="O'Quin K.E."/>
            <person name="Retaux S."/>
            <person name="Rohner N."/>
            <person name="Searle S.M."/>
            <person name="Stahl B.A."/>
            <person name="Tabin C."/>
            <person name="Volff J.N."/>
            <person name="Yoshizawa M."/>
            <person name="Warren W.C."/>
        </authorList>
    </citation>
    <scope>NUCLEOTIDE SEQUENCE [LARGE SCALE GENOMIC DNA]</scope>
    <source>
        <strain evidence="16">female</strain>
    </source>
</reference>
<dbReference type="InterPro" id="IPR006612">
    <property type="entry name" value="THAP_Znf"/>
</dbReference>
<dbReference type="GO" id="GO:0003700">
    <property type="term" value="F:DNA-binding transcription factor activity"/>
    <property type="evidence" value="ECO:0007669"/>
    <property type="project" value="UniProtKB-UniRule"/>
</dbReference>
<organism evidence="15 16">
    <name type="scientific">Astyanax mexicanus</name>
    <name type="common">Blind cave fish</name>
    <name type="synonym">Astyanax fasciatus mexicanus</name>
    <dbReference type="NCBI Taxonomy" id="7994"/>
    <lineage>
        <taxon>Eukaryota</taxon>
        <taxon>Metazoa</taxon>
        <taxon>Chordata</taxon>
        <taxon>Craniata</taxon>
        <taxon>Vertebrata</taxon>
        <taxon>Euteleostomi</taxon>
        <taxon>Actinopterygii</taxon>
        <taxon>Neopterygii</taxon>
        <taxon>Teleostei</taxon>
        <taxon>Ostariophysi</taxon>
        <taxon>Characiformes</taxon>
        <taxon>Characoidei</taxon>
        <taxon>Acestrorhamphidae</taxon>
        <taxon>Acestrorhamphinae</taxon>
        <taxon>Astyanax</taxon>
    </lineage>
</organism>
<evidence type="ECO:0000256" key="10">
    <source>
        <dbReference type="ARBA" id="ARBA00023242"/>
    </source>
</evidence>
<evidence type="ECO:0000313" key="15">
    <source>
        <dbReference type="Ensembl" id="ENSAMXP00000050190.1"/>
    </source>
</evidence>
<dbReference type="SUPFAM" id="SSF57716">
    <property type="entry name" value="Glucocorticoid receptor-like (DNA-binding domain)"/>
    <property type="match status" value="1"/>
</dbReference>
<evidence type="ECO:0000259" key="14">
    <source>
        <dbReference type="PROSITE" id="PS50950"/>
    </source>
</evidence>
<dbReference type="Bgee" id="ENSAMXG00000039974">
    <property type="expression patterns" value="Expressed in camera-type eye and 2 other cell types or tissues"/>
</dbReference>
<keyword evidence="9 13" id="KW-0804">Transcription</keyword>
<keyword evidence="5" id="KW-0862">Zinc</keyword>
<dbReference type="Proteomes" id="UP000018467">
    <property type="component" value="Unassembled WGS sequence"/>
</dbReference>
<reference evidence="16" key="1">
    <citation type="submission" date="2013-03" db="EMBL/GenBank/DDBJ databases">
        <authorList>
            <person name="Jeffery W."/>
            <person name="Warren W."/>
            <person name="Wilson R.K."/>
        </authorList>
    </citation>
    <scope>NUCLEOTIDE SEQUENCE</scope>
    <source>
        <strain evidence="16">female</strain>
    </source>
</reference>
<evidence type="ECO:0000313" key="16">
    <source>
        <dbReference type="Proteomes" id="UP000018467"/>
    </source>
</evidence>
<evidence type="ECO:0000256" key="6">
    <source>
        <dbReference type="ARBA" id="ARBA00023015"/>
    </source>
</evidence>
<keyword evidence="7 13" id="KW-0175">Coiled coil</keyword>
<keyword evidence="16" id="KW-1185">Reference proteome</keyword>
<reference evidence="15" key="3">
    <citation type="submission" date="2025-08" db="UniProtKB">
        <authorList>
            <consortium name="Ensembl"/>
        </authorList>
    </citation>
    <scope>IDENTIFICATION</scope>
</reference>
<comment type="function">
    <text evidence="13">DNA-binding transcription regulator that regulates endothelial cell proliferation and G1/S cell-cycle progression. Specifically binds the 5'-[AT]NTNN[GT]GGCA[AGT]-3' core DNA sequence and acts by modulating expression of pRB-E2F cell-cycle target genes.</text>
</comment>
<keyword evidence="10 13" id="KW-0539">Nucleus</keyword>
<proteinExistence type="inferred from homology"/>
<evidence type="ECO:0000256" key="5">
    <source>
        <dbReference type="ARBA" id="ARBA00022833"/>
    </source>
</evidence>
<dbReference type="PANTHER" id="PTHR46600:SF1">
    <property type="entry name" value="THAP DOMAIN-CONTAINING PROTEIN 1"/>
    <property type="match status" value="1"/>
</dbReference>
<accession>A0A3B1K7Y0</accession>
<dbReference type="GO" id="GO:0043565">
    <property type="term" value="F:sequence-specific DNA binding"/>
    <property type="evidence" value="ECO:0007669"/>
    <property type="project" value="UniProtKB-UniRule"/>
</dbReference>
<dbReference type="SMART" id="SM00692">
    <property type="entry name" value="DM3"/>
    <property type="match status" value="1"/>
</dbReference>
<dbReference type="InParanoid" id="A0A3B1K7Y0"/>
<protein>
    <recommendedName>
        <fullName evidence="13">THAP domain-containing protein 1</fullName>
    </recommendedName>
</protein>
<dbReference type="InterPro" id="IPR038441">
    <property type="entry name" value="THAP_Znf_sf"/>
</dbReference>
<dbReference type="Gene3D" id="6.20.210.20">
    <property type="entry name" value="THAP domain"/>
    <property type="match status" value="1"/>
</dbReference>
<evidence type="ECO:0000256" key="2">
    <source>
        <dbReference type="ARBA" id="ARBA00006177"/>
    </source>
</evidence>
<evidence type="ECO:0000256" key="12">
    <source>
        <dbReference type="PROSITE-ProRule" id="PRU00309"/>
    </source>
</evidence>
<keyword evidence="8 12" id="KW-0238">DNA-binding</keyword>
<evidence type="ECO:0000256" key="4">
    <source>
        <dbReference type="ARBA" id="ARBA00022771"/>
    </source>
</evidence>
<evidence type="ECO:0000256" key="11">
    <source>
        <dbReference type="ARBA" id="ARBA00023306"/>
    </source>
</evidence>
<dbReference type="GO" id="GO:0008270">
    <property type="term" value="F:zinc ion binding"/>
    <property type="evidence" value="ECO:0007669"/>
    <property type="project" value="UniProtKB-KW"/>
</dbReference>
<sequence>MVRTCDYPGCSNKDVADSPQSFHRFPVTDVALRKLWVLALGIHVDTKVEKIKKLRVCSARFSDDDFLSTCPGQRQMKKRILKKSAVPAPQVNKTVAYQQWLQFHLPPLLCPPSLFLPDLIPFGEVQHLYTRVHKDIPVALSGDQCFPRHSRRQTCSRGEK</sequence>
<evidence type="ECO:0000256" key="13">
    <source>
        <dbReference type="RuleBase" id="RU369073"/>
    </source>
</evidence>
<dbReference type="SMART" id="SM00980">
    <property type="entry name" value="THAP"/>
    <property type="match status" value="1"/>
</dbReference>
<keyword evidence="6 13" id="KW-0805">Transcription regulation</keyword>
<dbReference type="Ensembl" id="ENSAMXT00000046636.1">
    <property type="protein sequence ID" value="ENSAMXP00000050190.1"/>
    <property type="gene ID" value="ENSAMXG00000039974.1"/>
</dbReference>
<keyword evidence="3" id="KW-0479">Metal-binding</keyword>